<keyword evidence="3" id="KW-0336">GPI-anchor</keyword>
<dbReference type="Gene3D" id="1.10.470.10">
    <property type="entry name" value="Variant Surface Glycoprotein, subunit A, domain 2"/>
    <property type="match status" value="1"/>
</dbReference>
<proteinExistence type="predicted"/>
<dbReference type="VEuPathDB" id="TriTrypDB:Tb427_000386200"/>
<dbReference type="InterPro" id="IPR001812">
    <property type="entry name" value="Trypano_VSG_A_N_dom"/>
</dbReference>
<accession>A0A1V0FZW0</accession>
<feature type="signal peptide" evidence="7">
    <location>
        <begin position="1"/>
        <end position="21"/>
    </location>
</feature>
<evidence type="ECO:0000256" key="5">
    <source>
        <dbReference type="ARBA" id="ARBA00023180"/>
    </source>
</evidence>
<evidence type="ECO:0000313" key="9">
    <source>
        <dbReference type="EMBL" id="ARB50915.1"/>
    </source>
</evidence>
<comment type="subcellular location">
    <subcellularLocation>
        <location evidence="1">Cell membrane</location>
        <topology evidence="1">Lipid-anchor</topology>
        <topology evidence="1">GPI-anchor</topology>
    </subcellularLocation>
</comment>
<protein>
    <submittedName>
        <fullName evidence="9">Variant surface glycoprotein</fullName>
    </submittedName>
</protein>
<name>A0A1V0FZW0_9TRYP</name>
<dbReference type="GO" id="GO:0005886">
    <property type="term" value="C:plasma membrane"/>
    <property type="evidence" value="ECO:0007669"/>
    <property type="project" value="UniProtKB-SubCell"/>
</dbReference>
<dbReference type="EMBL" id="KY404664">
    <property type="protein sequence ID" value="ARB50915.1"/>
    <property type="molecule type" value="Genomic_DNA"/>
</dbReference>
<evidence type="ECO:0000256" key="1">
    <source>
        <dbReference type="ARBA" id="ARBA00004609"/>
    </source>
</evidence>
<feature type="domain" description="Trypanosome variant surface glycoprotein A-type N-terminal" evidence="8">
    <location>
        <begin position="10"/>
        <end position="217"/>
    </location>
</feature>
<sequence length="224" mass="23496">MFTILLAATIAAITLRQHTHGGKGDGLKQSAWQPLCQISEELNKVAPNAAQRLVAIAKRAEEQSNQADRLTAFALQTDDTTAAKRAVALAGLFRQLAAANSQLLTQGATTKTAFDAVAENLYNKGRIDEALTILGRAQQGAGGCLVQNSGNSVAAISATQIGPITCSRKLSRRPTSEYADYDNIIGPQGLLTKHATTANTDQSDSSGKTCPPLKIHTAGIAGEK</sequence>
<organism evidence="9">
    <name type="scientific">Trypanosoma brucei</name>
    <dbReference type="NCBI Taxonomy" id="5691"/>
    <lineage>
        <taxon>Eukaryota</taxon>
        <taxon>Discoba</taxon>
        <taxon>Euglenozoa</taxon>
        <taxon>Kinetoplastea</taxon>
        <taxon>Metakinetoplastina</taxon>
        <taxon>Trypanosomatida</taxon>
        <taxon>Trypanosomatidae</taxon>
        <taxon>Trypanosoma</taxon>
    </lineage>
</organism>
<keyword evidence="5" id="KW-0325">Glycoprotein</keyword>
<dbReference type="AlphaFoldDB" id="A0A1V0FZW0"/>
<evidence type="ECO:0000256" key="2">
    <source>
        <dbReference type="ARBA" id="ARBA00022475"/>
    </source>
</evidence>
<evidence type="ECO:0000256" key="4">
    <source>
        <dbReference type="ARBA" id="ARBA00023136"/>
    </source>
</evidence>
<keyword evidence="6" id="KW-0449">Lipoprotein</keyword>
<dbReference type="GO" id="GO:0042783">
    <property type="term" value="P:symbiont-mediated evasion of host immune response"/>
    <property type="evidence" value="ECO:0007669"/>
    <property type="project" value="InterPro"/>
</dbReference>
<keyword evidence="7" id="KW-0732">Signal</keyword>
<dbReference type="Pfam" id="PF00913">
    <property type="entry name" value="Trypan_glycop"/>
    <property type="match status" value="1"/>
</dbReference>
<feature type="chain" id="PRO_5011984856" evidence="7">
    <location>
        <begin position="22"/>
        <end position="224"/>
    </location>
</feature>
<dbReference type="GO" id="GO:0098552">
    <property type="term" value="C:side of membrane"/>
    <property type="evidence" value="ECO:0007669"/>
    <property type="project" value="UniProtKB-KW"/>
</dbReference>
<keyword evidence="2" id="KW-1003">Cell membrane</keyword>
<keyword evidence="4" id="KW-0472">Membrane</keyword>
<dbReference type="Gene3D" id="3.90.150.10">
    <property type="entry name" value="Variant Surface Glycoprotein, subunit A domain 1"/>
    <property type="match status" value="1"/>
</dbReference>
<evidence type="ECO:0000259" key="8">
    <source>
        <dbReference type="Pfam" id="PF00913"/>
    </source>
</evidence>
<evidence type="ECO:0000256" key="6">
    <source>
        <dbReference type="ARBA" id="ARBA00023288"/>
    </source>
</evidence>
<evidence type="ECO:0000256" key="3">
    <source>
        <dbReference type="ARBA" id="ARBA00022622"/>
    </source>
</evidence>
<dbReference type="SUPFAM" id="SSF58087">
    <property type="entry name" value="Variant surface glycoprotein (N-terminal domain)"/>
    <property type="match status" value="1"/>
</dbReference>
<evidence type="ECO:0000256" key="7">
    <source>
        <dbReference type="SAM" id="SignalP"/>
    </source>
</evidence>
<reference evidence="9" key="1">
    <citation type="submission" date="2016-12" db="EMBL/GenBank/DDBJ databases">
        <title>Extending the VSGnome of Trypanosoma brucei strain TREU927.</title>
        <authorList>
            <person name="Cross G.A."/>
        </authorList>
    </citation>
    <scope>NUCLEOTIDE SEQUENCE</scope>
    <source>
        <strain evidence="9">Tb927.99.2034</strain>
    </source>
</reference>